<sequence length="306" mass="33966">MPAWSEPQDLKTWMVRGVSFRGAVVFLSVLAILISEVRFSWVEVLVGRYLAVTNSHRPESGNVWEQGRLKQVATQTLEQMVTRKLSAQREARGATSLAQLIDGLSASQGTMIAADQFKKLYSQIPETAARNLFSPILMLRISAEKSWDRVYMERENGQVGIYLLDRGNNVLSYTTLTDRQLRATGTEPPVLAGTLDEQAEFAGRIYPADRFFMALDTLPAETQRGVLSQPGTLLAADGTPVRVGISDEVNAGMIRIGIEMDTPGGRQVLLATGQEWAVWQVRMLLEPRLSKPPAGKPRWPLQREGQ</sequence>
<dbReference type="AlphaFoldDB" id="A0A5K7YWK5"/>
<proteinExistence type="predicted"/>
<gene>
    <name evidence="2" type="ORF">DSCA_54010</name>
</gene>
<dbReference type="RefSeq" id="WP_155319298.1">
    <property type="nucleotide sequence ID" value="NZ_AP021874.1"/>
</dbReference>
<keyword evidence="1" id="KW-0472">Membrane</keyword>
<organism evidence="2 3">
    <name type="scientific">Desulfosarcina alkanivorans</name>
    <dbReference type="NCBI Taxonomy" id="571177"/>
    <lineage>
        <taxon>Bacteria</taxon>
        <taxon>Pseudomonadati</taxon>
        <taxon>Thermodesulfobacteriota</taxon>
        <taxon>Desulfobacteria</taxon>
        <taxon>Desulfobacterales</taxon>
        <taxon>Desulfosarcinaceae</taxon>
        <taxon>Desulfosarcina</taxon>
    </lineage>
</organism>
<evidence type="ECO:0000313" key="3">
    <source>
        <dbReference type="Proteomes" id="UP000427906"/>
    </source>
</evidence>
<dbReference type="OrthoDB" id="5413883at2"/>
<accession>A0A5K7YWK5</accession>
<dbReference type="Proteomes" id="UP000427906">
    <property type="component" value="Chromosome"/>
</dbReference>
<dbReference type="EMBL" id="AP021874">
    <property type="protein sequence ID" value="BBO71471.1"/>
    <property type="molecule type" value="Genomic_DNA"/>
</dbReference>
<evidence type="ECO:0000313" key="2">
    <source>
        <dbReference type="EMBL" id="BBO71471.1"/>
    </source>
</evidence>
<protein>
    <submittedName>
        <fullName evidence="2">Uncharacterized protein</fullName>
    </submittedName>
</protein>
<dbReference type="KEGG" id="dalk:DSCA_54010"/>
<evidence type="ECO:0000256" key="1">
    <source>
        <dbReference type="SAM" id="Phobius"/>
    </source>
</evidence>
<keyword evidence="3" id="KW-1185">Reference proteome</keyword>
<feature type="transmembrane region" description="Helical" evidence="1">
    <location>
        <begin position="20"/>
        <end position="39"/>
    </location>
</feature>
<reference evidence="2 3" key="1">
    <citation type="submission" date="2019-11" db="EMBL/GenBank/DDBJ databases">
        <title>Comparative genomics of hydrocarbon-degrading Desulfosarcina strains.</title>
        <authorList>
            <person name="Watanabe M."/>
            <person name="Kojima H."/>
            <person name="Fukui M."/>
        </authorList>
    </citation>
    <scope>NUCLEOTIDE SEQUENCE [LARGE SCALE GENOMIC DNA]</scope>
    <source>
        <strain evidence="2 3">PL12</strain>
    </source>
</reference>
<name>A0A5K7YWK5_9BACT</name>
<keyword evidence="1" id="KW-0812">Transmembrane</keyword>
<keyword evidence="1" id="KW-1133">Transmembrane helix</keyword>